<keyword evidence="6 8" id="KW-0012">Acyltransferase</keyword>
<dbReference type="GO" id="GO:0005886">
    <property type="term" value="C:plasma membrane"/>
    <property type="evidence" value="ECO:0007669"/>
    <property type="project" value="UniProtKB-SubCell"/>
</dbReference>
<comment type="subcellular location">
    <subcellularLocation>
        <location evidence="1">Cell inner membrane</location>
    </subcellularLocation>
</comment>
<evidence type="ECO:0000313" key="9">
    <source>
        <dbReference type="Proteomes" id="UP000824236"/>
    </source>
</evidence>
<evidence type="ECO:0000256" key="1">
    <source>
        <dbReference type="ARBA" id="ARBA00004533"/>
    </source>
</evidence>
<dbReference type="AlphaFoldDB" id="A0A9E2KJ05"/>
<evidence type="ECO:0000256" key="7">
    <source>
        <dbReference type="SAM" id="Phobius"/>
    </source>
</evidence>
<dbReference type="PANTHER" id="PTHR30606:SF10">
    <property type="entry name" value="PHOSPHATIDYLINOSITOL MANNOSIDE ACYLTRANSFERASE"/>
    <property type="match status" value="1"/>
</dbReference>
<reference evidence="8" key="1">
    <citation type="journal article" date="2021" name="PeerJ">
        <title>Extensive microbial diversity within the chicken gut microbiome revealed by metagenomics and culture.</title>
        <authorList>
            <person name="Gilroy R."/>
            <person name="Ravi A."/>
            <person name="Getino M."/>
            <person name="Pursley I."/>
            <person name="Horton D.L."/>
            <person name="Alikhan N.F."/>
            <person name="Baker D."/>
            <person name="Gharbi K."/>
            <person name="Hall N."/>
            <person name="Watson M."/>
            <person name="Adriaenssens E.M."/>
            <person name="Foster-Nyarko E."/>
            <person name="Jarju S."/>
            <person name="Secka A."/>
            <person name="Antonio M."/>
            <person name="Oren A."/>
            <person name="Chaudhuri R.R."/>
            <person name="La Ragione R."/>
            <person name="Hildebrand F."/>
            <person name="Pallen M.J."/>
        </authorList>
    </citation>
    <scope>NUCLEOTIDE SEQUENCE</scope>
    <source>
        <strain evidence="8">B3-3758</strain>
    </source>
</reference>
<keyword evidence="7" id="KW-1133">Transmembrane helix</keyword>
<dbReference type="Pfam" id="PF03279">
    <property type="entry name" value="Lip_A_acyltrans"/>
    <property type="match status" value="1"/>
</dbReference>
<dbReference type="GO" id="GO:0016746">
    <property type="term" value="F:acyltransferase activity"/>
    <property type="evidence" value="ECO:0007669"/>
    <property type="project" value="UniProtKB-KW"/>
</dbReference>
<evidence type="ECO:0000256" key="4">
    <source>
        <dbReference type="ARBA" id="ARBA00022679"/>
    </source>
</evidence>
<keyword evidence="4" id="KW-0808">Transferase</keyword>
<sequence>MMYPLLRLSLMLVACIPWRIMYALSDVLFVLLYHVAGYRRKIVRQNLTESFPEKDLSEIRQIEKKFYHFFADMMLESCKLATISPDEIRRRMKFKNVEAINALAHQGKCVSLYLGHYGNWEWISSMPLWFEPGVIGAQIYHKLRNKHMERLMLYIRGRMGAVSVDMHKTARYITSLVAARQVSVIGFIADQSPRKKESRHFLPFLHHKTPVLVGTEKITKHYGFEAFYLDVRRVKRGYYEVEFVRLHENPRLLPDFELTALYFRHLEQAIRRQPELYLWTHNRFKHAERMEE</sequence>
<dbReference type="CDD" id="cd07984">
    <property type="entry name" value="LPLAT_LABLAT-like"/>
    <property type="match status" value="1"/>
</dbReference>
<dbReference type="EMBL" id="JAHLFO010000139">
    <property type="protein sequence ID" value="MBU3814854.1"/>
    <property type="molecule type" value="Genomic_DNA"/>
</dbReference>
<dbReference type="PANTHER" id="PTHR30606">
    <property type="entry name" value="LIPID A BIOSYNTHESIS LAUROYL ACYLTRANSFERASE"/>
    <property type="match status" value="1"/>
</dbReference>
<name>A0A9E2KJ05_9BACE</name>
<evidence type="ECO:0000256" key="5">
    <source>
        <dbReference type="ARBA" id="ARBA00023136"/>
    </source>
</evidence>
<accession>A0A9E2KJ05</accession>
<keyword evidence="2" id="KW-1003">Cell membrane</keyword>
<evidence type="ECO:0000256" key="3">
    <source>
        <dbReference type="ARBA" id="ARBA00022519"/>
    </source>
</evidence>
<gene>
    <name evidence="8" type="ORF">H9791_10230</name>
</gene>
<evidence type="ECO:0000256" key="2">
    <source>
        <dbReference type="ARBA" id="ARBA00022475"/>
    </source>
</evidence>
<feature type="transmembrane region" description="Helical" evidence="7">
    <location>
        <begin position="20"/>
        <end position="38"/>
    </location>
</feature>
<dbReference type="Proteomes" id="UP000824236">
    <property type="component" value="Unassembled WGS sequence"/>
</dbReference>
<evidence type="ECO:0000256" key="6">
    <source>
        <dbReference type="ARBA" id="ARBA00023315"/>
    </source>
</evidence>
<protein>
    <submittedName>
        <fullName evidence="8">Lysophospholipid acyltransferase family protein</fullName>
    </submittedName>
</protein>
<dbReference type="GO" id="GO:0009247">
    <property type="term" value="P:glycolipid biosynthetic process"/>
    <property type="evidence" value="ECO:0007669"/>
    <property type="project" value="UniProtKB-ARBA"/>
</dbReference>
<dbReference type="InterPro" id="IPR004960">
    <property type="entry name" value="LipA_acyltrans"/>
</dbReference>
<evidence type="ECO:0000313" key="8">
    <source>
        <dbReference type="EMBL" id="MBU3814854.1"/>
    </source>
</evidence>
<organism evidence="8 9">
    <name type="scientific">Candidatus Bacteroides intestinipullorum</name>
    <dbReference type="NCBI Taxonomy" id="2838471"/>
    <lineage>
        <taxon>Bacteria</taxon>
        <taxon>Pseudomonadati</taxon>
        <taxon>Bacteroidota</taxon>
        <taxon>Bacteroidia</taxon>
        <taxon>Bacteroidales</taxon>
        <taxon>Bacteroidaceae</taxon>
        <taxon>Bacteroides</taxon>
    </lineage>
</organism>
<keyword evidence="7" id="KW-0812">Transmembrane</keyword>
<comment type="caution">
    <text evidence="8">The sequence shown here is derived from an EMBL/GenBank/DDBJ whole genome shotgun (WGS) entry which is preliminary data.</text>
</comment>
<keyword evidence="3" id="KW-0997">Cell inner membrane</keyword>
<reference evidence="8" key="2">
    <citation type="submission" date="2021-04" db="EMBL/GenBank/DDBJ databases">
        <authorList>
            <person name="Gilroy R."/>
        </authorList>
    </citation>
    <scope>NUCLEOTIDE SEQUENCE</scope>
    <source>
        <strain evidence="8">B3-3758</strain>
    </source>
</reference>
<keyword evidence="5 7" id="KW-0472">Membrane</keyword>
<proteinExistence type="predicted"/>